<dbReference type="SUPFAM" id="SSF56935">
    <property type="entry name" value="Porins"/>
    <property type="match status" value="1"/>
</dbReference>
<evidence type="ECO:0000313" key="8">
    <source>
        <dbReference type="EMBL" id="AMM41212.1"/>
    </source>
</evidence>
<keyword evidence="8" id="KW-0378">Hydrolase</keyword>
<feature type="domain" description="TonB-dependent receptor-like beta-barrel" evidence="6">
    <location>
        <begin position="466"/>
        <end position="933"/>
    </location>
</feature>
<dbReference type="KEGG" id="daw:HS1_001410"/>
<dbReference type="GO" id="GO:0009279">
    <property type="term" value="C:cell outer membrane"/>
    <property type="evidence" value="ECO:0007669"/>
    <property type="project" value="UniProtKB-SubCell"/>
</dbReference>
<dbReference type="InterPro" id="IPR012910">
    <property type="entry name" value="Plug_dom"/>
</dbReference>
<dbReference type="Proteomes" id="UP000070560">
    <property type="component" value="Chromosome"/>
</dbReference>
<dbReference type="Pfam" id="PF00593">
    <property type="entry name" value="TonB_dep_Rec_b-barrel"/>
    <property type="match status" value="1"/>
</dbReference>
<keyword evidence="2 4" id="KW-0472">Membrane</keyword>
<keyword evidence="5" id="KW-0732">Signal</keyword>
<sequence>MKKLLWLLMFLLFMPSFAFSQPRLLTPERLPACLSKAMAGRPIVVQENEANRHWRAGSDGGQAKEEKSGIISGVVLDKNTGETLIEAGVEVVETGKKVFTDLDGKFRLELPEGKYEIRVFYPLYQGQRIKNVVVRPGKVTRLDISLEPRKEEKIEVVEVVAEPERATEATQLILRKKAPAITDRVSSEVIKKQPDADVAEVVRRVTGISVVKKKYVFVRGLGDRYSKTTLDKTCLASPEPEKKIVPLDLFPATIVESINVAKSYTPDLPAEFSGGLVQIETKDYPDTFKMKFSLSTGYNSRTTFKAFKQYNGGNWDWLGFDDGTRDIPDEIPSEFIKPLDITGEGFSPEEIVKFGRAFENIWNPSEITAYPSQGFGFEIGNKVKKFGYFLNLHYGRKFQTIEDEERKWYSMGYQGRQKILADFTFNTYEKKVDWGGILNVGFELSPQHKFSFKNFYQRKSNDQVREYFGYHETWGQDIWDRRLKWCEEYIYQGQLLGNHHISFGKSDINWRVSYSKTGLEEPDQREVQYFYDREAGEPTLWMDSPRSGTRYFADLGEYRWDTGLDWKLDLENLIKIPTKLKWGFSYTYQDRDFTYRRFHIRRGPGILDVDLSLDPQSLYAPENFKVRNGWWLEETTRSTDAYDAWERNVATYAMLDLLLFDKLRTVGGIRFEADDIEVATFNPFDPEEAVVAKLSDDDVFPAINVTFSLTDTMNLRGSYSETVNRPQLRELSEFEYYDVAETETVVGNPDLKTANFRNFDIRLEWFPSVYELQAVSFFYKDITKPIERVQEATSAGTRRYYINAKSGYATGLELEIRKGLGFIHPLFTNLTTNFNYTYTYSKVEMGSDITPIMTAAKRPLHGQSDHIINLVFDYTNPDRNLTIRLLYNYIGKRLYAAAAYGLPDIYEEPTHWLDFLVKKNFGPWELKFTAKNLLNEQVEFTQGDRIYQRYKEGVSFSIGLSRYF</sequence>
<proteinExistence type="inferred from homology"/>
<dbReference type="InterPro" id="IPR036942">
    <property type="entry name" value="Beta-barrel_TonB_sf"/>
</dbReference>
<dbReference type="InterPro" id="IPR008969">
    <property type="entry name" value="CarboxyPept-like_regulatory"/>
</dbReference>
<organism evidence="8 9">
    <name type="scientific">Desulfofervidus auxilii</name>
    <dbReference type="NCBI Taxonomy" id="1621989"/>
    <lineage>
        <taxon>Bacteria</taxon>
        <taxon>Pseudomonadati</taxon>
        <taxon>Thermodesulfobacteriota</taxon>
        <taxon>Candidatus Desulfofervidia</taxon>
        <taxon>Candidatus Desulfofervidales</taxon>
        <taxon>Candidatus Desulfofervidaceae</taxon>
        <taxon>Candidatus Desulfofervidus</taxon>
    </lineage>
</organism>
<comment type="similarity">
    <text evidence="4">Belongs to the TonB-dependent receptor family.</text>
</comment>
<dbReference type="Gene3D" id="2.170.130.10">
    <property type="entry name" value="TonB-dependent receptor, plug domain"/>
    <property type="match status" value="1"/>
</dbReference>
<dbReference type="InterPro" id="IPR000531">
    <property type="entry name" value="Beta-barrel_TonB"/>
</dbReference>
<keyword evidence="8" id="KW-0121">Carboxypeptidase</keyword>
<protein>
    <submittedName>
        <fullName evidence="8">Carboxypeptidase regulatory-like domain protein</fullName>
    </submittedName>
</protein>
<keyword evidence="4" id="KW-0798">TonB box</keyword>
<keyword evidence="3" id="KW-0998">Cell outer membrane</keyword>
<evidence type="ECO:0000256" key="3">
    <source>
        <dbReference type="ARBA" id="ARBA00023237"/>
    </source>
</evidence>
<dbReference type="SUPFAM" id="SSF49464">
    <property type="entry name" value="Carboxypeptidase regulatory domain-like"/>
    <property type="match status" value="1"/>
</dbReference>
<dbReference type="GO" id="GO:0004180">
    <property type="term" value="F:carboxypeptidase activity"/>
    <property type="evidence" value="ECO:0007669"/>
    <property type="project" value="UniProtKB-KW"/>
</dbReference>
<dbReference type="Pfam" id="PF13620">
    <property type="entry name" value="CarboxypepD_reg"/>
    <property type="match status" value="1"/>
</dbReference>
<evidence type="ECO:0000256" key="1">
    <source>
        <dbReference type="ARBA" id="ARBA00004442"/>
    </source>
</evidence>
<dbReference type="InterPro" id="IPR037066">
    <property type="entry name" value="Plug_dom_sf"/>
</dbReference>
<evidence type="ECO:0000259" key="7">
    <source>
        <dbReference type="Pfam" id="PF07715"/>
    </source>
</evidence>
<dbReference type="PANTHER" id="PTHR40980:SF5">
    <property type="entry name" value="TONB-DEPENDENT RECEPTOR"/>
    <property type="match status" value="1"/>
</dbReference>
<gene>
    <name evidence="8" type="ORF">HS1_001410</name>
</gene>
<dbReference type="OrthoDB" id="9768470at2"/>
<dbReference type="Pfam" id="PF07715">
    <property type="entry name" value="Plug"/>
    <property type="match status" value="1"/>
</dbReference>
<accession>A0A7U4QKV2</accession>
<feature type="chain" id="PRO_5030656966" evidence="5">
    <location>
        <begin position="21"/>
        <end position="964"/>
    </location>
</feature>
<dbReference type="Gene3D" id="2.40.170.20">
    <property type="entry name" value="TonB-dependent receptor, beta-barrel domain"/>
    <property type="match status" value="1"/>
</dbReference>
<evidence type="ECO:0000259" key="6">
    <source>
        <dbReference type="Pfam" id="PF00593"/>
    </source>
</evidence>
<reference evidence="8 9" key="1">
    <citation type="submission" date="2015-10" db="EMBL/GenBank/DDBJ databases">
        <title>Candidatus Desulfofervidus auxilii, a hydrogenotrophic sulfate-reducing bacterium involved in the thermophilic anaerobic oxidation of methane.</title>
        <authorList>
            <person name="Krukenberg V."/>
            <person name="Richter M."/>
            <person name="Wegener G."/>
        </authorList>
    </citation>
    <scope>NUCLEOTIDE SEQUENCE [LARGE SCALE GENOMIC DNA]</scope>
    <source>
        <strain evidence="8 9">HS1</strain>
    </source>
</reference>
<keyword evidence="8" id="KW-0645">Protease</keyword>
<dbReference type="Gene3D" id="2.60.40.1120">
    <property type="entry name" value="Carboxypeptidase-like, regulatory domain"/>
    <property type="match status" value="1"/>
</dbReference>
<evidence type="ECO:0000256" key="2">
    <source>
        <dbReference type="ARBA" id="ARBA00023136"/>
    </source>
</evidence>
<feature type="domain" description="TonB-dependent receptor plug" evidence="7">
    <location>
        <begin position="176"/>
        <end position="263"/>
    </location>
</feature>
<dbReference type="EMBL" id="CP013015">
    <property type="protein sequence ID" value="AMM41212.1"/>
    <property type="molecule type" value="Genomic_DNA"/>
</dbReference>
<dbReference type="PANTHER" id="PTHR40980">
    <property type="entry name" value="PLUG DOMAIN-CONTAINING PROTEIN"/>
    <property type="match status" value="1"/>
</dbReference>
<evidence type="ECO:0000256" key="4">
    <source>
        <dbReference type="RuleBase" id="RU003357"/>
    </source>
</evidence>
<evidence type="ECO:0000313" key="9">
    <source>
        <dbReference type="Proteomes" id="UP000070560"/>
    </source>
</evidence>
<feature type="signal peptide" evidence="5">
    <location>
        <begin position="1"/>
        <end position="20"/>
    </location>
</feature>
<dbReference type="AlphaFoldDB" id="A0A7U4QKV2"/>
<name>A0A7U4QKV2_DESA2</name>
<keyword evidence="9" id="KW-1185">Reference proteome</keyword>
<comment type="subcellular location">
    <subcellularLocation>
        <location evidence="1 4">Cell outer membrane</location>
    </subcellularLocation>
</comment>
<evidence type="ECO:0000256" key="5">
    <source>
        <dbReference type="SAM" id="SignalP"/>
    </source>
</evidence>